<name>A0A975GCK8_9BACT</name>
<dbReference type="NCBIfam" id="NF000663">
    <property type="entry name" value="PRK00031.2-1"/>
    <property type="match status" value="1"/>
</dbReference>
<dbReference type="InterPro" id="IPR029046">
    <property type="entry name" value="LolA/LolB/LppX"/>
</dbReference>
<dbReference type="InterPro" id="IPR004564">
    <property type="entry name" value="OM_lipoprot_carrier_LolA-like"/>
</dbReference>
<keyword evidence="1" id="KW-0732">Signal</keyword>
<keyword evidence="3" id="KW-1185">Reference proteome</keyword>
<proteinExistence type="predicted"/>
<evidence type="ECO:0000313" key="2">
    <source>
        <dbReference type="EMBL" id="QSZ41811.1"/>
    </source>
</evidence>
<keyword evidence="2" id="KW-0449">Lipoprotein</keyword>
<dbReference type="RefSeq" id="WP_207563095.1">
    <property type="nucleotide sequence ID" value="NZ_CP046072.1"/>
</dbReference>
<dbReference type="KEGG" id="saqt:GJV85_06720"/>
<dbReference type="PANTHER" id="PTHR35869">
    <property type="entry name" value="OUTER-MEMBRANE LIPOPROTEIN CARRIER PROTEIN"/>
    <property type="match status" value="1"/>
</dbReference>
<reference evidence="2" key="2">
    <citation type="submission" date="2021-04" db="EMBL/GenBank/DDBJ databases">
        <title>Isolation and characterization of a novel species of the genus Sulfurimonas.</title>
        <authorList>
            <person name="Fukui M."/>
        </authorList>
    </citation>
    <scope>NUCLEOTIDE SEQUENCE</scope>
    <source>
        <strain evidence="2">H1576</strain>
    </source>
</reference>
<dbReference type="AlphaFoldDB" id="A0A975GCK8"/>
<dbReference type="Gene3D" id="2.50.20.10">
    <property type="entry name" value="Lipoprotein localisation LolA/LolB/LppX"/>
    <property type="match status" value="1"/>
</dbReference>
<sequence>MKYILLLQLLFSVNYANISDINDFEADFEQSIKDEKNTELKYRGHIQASKPQFAFWNYTSPISKKIYITSNEIIIIEPEIEQVIIKKINSDFDFFSMIKNAKQISENEYVTLYKESIFKISTKESFIESISYKDEFDNDVKIVFSKQLQNKKIDLSVFNPAIPSEYDVIRDQEMAY</sequence>
<dbReference type="EMBL" id="CP046072">
    <property type="protein sequence ID" value="QSZ41811.1"/>
    <property type="molecule type" value="Genomic_DNA"/>
</dbReference>
<reference evidence="2" key="1">
    <citation type="submission" date="2019-11" db="EMBL/GenBank/DDBJ databases">
        <authorList>
            <person name="Kojima H."/>
        </authorList>
    </citation>
    <scope>NUCLEOTIDE SEQUENCE</scope>
    <source>
        <strain evidence="2">H1576</strain>
    </source>
</reference>
<protein>
    <submittedName>
        <fullName evidence="2">Outer membrane lipoprotein chaperone LolA</fullName>
    </submittedName>
</protein>
<dbReference type="Proteomes" id="UP000671852">
    <property type="component" value="Chromosome"/>
</dbReference>
<accession>A0A975GCK8</accession>
<dbReference type="Pfam" id="PF03548">
    <property type="entry name" value="LolA"/>
    <property type="match status" value="1"/>
</dbReference>
<evidence type="ECO:0000256" key="1">
    <source>
        <dbReference type="ARBA" id="ARBA00022729"/>
    </source>
</evidence>
<dbReference type="SUPFAM" id="SSF89392">
    <property type="entry name" value="Prokaryotic lipoproteins and lipoprotein localization factors"/>
    <property type="match status" value="1"/>
</dbReference>
<dbReference type="PANTHER" id="PTHR35869:SF1">
    <property type="entry name" value="OUTER-MEMBRANE LIPOPROTEIN CARRIER PROTEIN"/>
    <property type="match status" value="1"/>
</dbReference>
<organism evidence="2 3">
    <name type="scientific">Sulfurimonas aquatica</name>
    <dbReference type="NCBI Taxonomy" id="2672570"/>
    <lineage>
        <taxon>Bacteria</taxon>
        <taxon>Pseudomonadati</taxon>
        <taxon>Campylobacterota</taxon>
        <taxon>Epsilonproteobacteria</taxon>
        <taxon>Campylobacterales</taxon>
        <taxon>Sulfurimonadaceae</taxon>
        <taxon>Sulfurimonas</taxon>
    </lineage>
</organism>
<evidence type="ECO:0000313" key="3">
    <source>
        <dbReference type="Proteomes" id="UP000671852"/>
    </source>
</evidence>
<gene>
    <name evidence="2" type="ORF">GJV85_06720</name>
</gene>